<sequence>MVSKNKYIPKQGDIVWLNFNPQAGHEQMGRRPALVLSPLQYNIKTSLAIFCPITSKEKGYPFEVLIKGKNIKGAVLSDQIKSLDWTSRNAEFIEVIEKSSLKEVEENIKLLIFSF</sequence>
<keyword evidence="2" id="KW-1185">Reference proteome</keyword>
<proteinExistence type="predicted"/>
<dbReference type="EMBL" id="RQHF01000011">
    <property type="protein sequence ID" value="TGM60071.1"/>
    <property type="molecule type" value="Genomic_DNA"/>
</dbReference>
<dbReference type="Gene3D" id="2.30.30.110">
    <property type="match status" value="1"/>
</dbReference>
<dbReference type="PANTHER" id="PTHR33988:SF3">
    <property type="entry name" value="ENDORIBONUCLEASE TOXIN CHPB-RELATED"/>
    <property type="match status" value="1"/>
</dbReference>
<protein>
    <submittedName>
        <fullName evidence="1">Endoribonuclease MazF</fullName>
    </submittedName>
</protein>
<dbReference type="SUPFAM" id="SSF50118">
    <property type="entry name" value="Cell growth inhibitor/plasmid maintenance toxic component"/>
    <property type="match status" value="1"/>
</dbReference>
<dbReference type="Proteomes" id="UP000298112">
    <property type="component" value="Unassembled WGS sequence"/>
</dbReference>
<dbReference type="RefSeq" id="WP_002991304.1">
    <property type="nucleotide sequence ID" value="NZ_RQHF01000011.1"/>
</dbReference>
<dbReference type="NCBIfam" id="NF007386">
    <property type="entry name" value="PRK09907.1"/>
    <property type="match status" value="1"/>
</dbReference>
<gene>
    <name evidence="1" type="primary">mazF</name>
    <name evidence="1" type="ORF">EHQ95_04310</name>
</gene>
<reference evidence="2" key="1">
    <citation type="journal article" date="2019" name="PLoS Negl. Trop. Dis.">
        <title>Revisiting the worldwide diversity of Leptospira species in the environment.</title>
        <authorList>
            <person name="Vincent A.T."/>
            <person name="Schiettekatte O."/>
            <person name="Bourhy P."/>
            <person name="Veyrier F.J."/>
            <person name="Picardeau M."/>
        </authorList>
    </citation>
    <scope>NUCLEOTIDE SEQUENCE [LARGE SCALE GENOMIC DNA]</scope>
    <source>
        <strain evidence="2">201601955</strain>
    </source>
</reference>
<dbReference type="Pfam" id="PF02452">
    <property type="entry name" value="PemK_toxin"/>
    <property type="match status" value="1"/>
</dbReference>
<evidence type="ECO:0000313" key="1">
    <source>
        <dbReference type="EMBL" id="TGM60071.1"/>
    </source>
</evidence>
<dbReference type="InterPro" id="IPR003477">
    <property type="entry name" value="PemK-like"/>
</dbReference>
<accession>A0ABY2NRS8</accession>
<evidence type="ECO:0000313" key="2">
    <source>
        <dbReference type="Proteomes" id="UP000298112"/>
    </source>
</evidence>
<name>A0ABY2NRS8_9LEPT</name>
<dbReference type="PANTHER" id="PTHR33988">
    <property type="entry name" value="ENDORIBONUCLEASE MAZF-RELATED"/>
    <property type="match status" value="1"/>
</dbReference>
<comment type="caution">
    <text evidence="1">The sequence shown here is derived from an EMBL/GenBank/DDBJ whole genome shotgun (WGS) entry which is preliminary data.</text>
</comment>
<dbReference type="InterPro" id="IPR011067">
    <property type="entry name" value="Plasmid_toxin/cell-grow_inhib"/>
</dbReference>
<organism evidence="1 2">
    <name type="scientific">Leptospira vanthielii</name>
    <dbReference type="NCBI Taxonomy" id="293085"/>
    <lineage>
        <taxon>Bacteria</taxon>
        <taxon>Pseudomonadati</taxon>
        <taxon>Spirochaetota</taxon>
        <taxon>Spirochaetia</taxon>
        <taxon>Leptospirales</taxon>
        <taxon>Leptospiraceae</taxon>
        <taxon>Leptospira</taxon>
    </lineage>
</organism>